<dbReference type="Proteomes" id="UP001216150">
    <property type="component" value="Unassembled WGS sequence"/>
</dbReference>
<dbReference type="GO" id="GO:0000160">
    <property type="term" value="P:phosphorelay signal transduction system"/>
    <property type="evidence" value="ECO:0007669"/>
    <property type="project" value="InterPro"/>
</dbReference>
<name>A0AAD6DA65_9EURO</name>
<protein>
    <recommendedName>
        <fullName evidence="3">HPt domain-containing protein</fullName>
    </recommendedName>
</protein>
<organism evidence="1 2">
    <name type="scientific">Penicillium hetheringtonii</name>
    <dbReference type="NCBI Taxonomy" id="911720"/>
    <lineage>
        <taxon>Eukaryota</taxon>
        <taxon>Fungi</taxon>
        <taxon>Dikarya</taxon>
        <taxon>Ascomycota</taxon>
        <taxon>Pezizomycotina</taxon>
        <taxon>Eurotiomycetes</taxon>
        <taxon>Eurotiomycetidae</taxon>
        <taxon>Eurotiales</taxon>
        <taxon>Aspergillaceae</taxon>
        <taxon>Penicillium</taxon>
    </lineage>
</organism>
<keyword evidence="2" id="KW-1185">Reference proteome</keyword>
<evidence type="ECO:0008006" key="3">
    <source>
        <dbReference type="Google" id="ProtNLM"/>
    </source>
</evidence>
<sequence length="150" mass="16874">MANEQFESRIKRNFDIVIFSQLLGTDHEENRLNSYLTLYAHISNASQAIDEMKGALCNNDICQLRSLCDDLRHTSKALGMYRISESCEDILIKSTKMDQKNTLRDNEGDAGGLHIDVALAGLEANLASVRATVDTFYAEIWLNSQWDLGD</sequence>
<dbReference type="EMBL" id="JAQJAC010000010">
    <property type="protein sequence ID" value="KAJ5568898.1"/>
    <property type="molecule type" value="Genomic_DNA"/>
</dbReference>
<comment type="caution">
    <text evidence="1">The sequence shown here is derived from an EMBL/GenBank/DDBJ whole genome shotgun (WGS) entry which is preliminary data.</text>
</comment>
<gene>
    <name evidence="1" type="ORF">N7450_011384</name>
</gene>
<accession>A0AAD6DA65</accession>
<proteinExistence type="predicted"/>
<evidence type="ECO:0000313" key="2">
    <source>
        <dbReference type="Proteomes" id="UP001216150"/>
    </source>
</evidence>
<evidence type="ECO:0000313" key="1">
    <source>
        <dbReference type="EMBL" id="KAJ5568898.1"/>
    </source>
</evidence>
<dbReference type="AlphaFoldDB" id="A0AAD6DA65"/>
<dbReference type="Gene3D" id="1.20.120.160">
    <property type="entry name" value="HPT domain"/>
    <property type="match status" value="1"/>
</dbReference>
<dbReference type="InterPro" id="IPR036641">
    <property type="entry name" value="HPT_dom_sf"/>
</dbReference>
<reference evidence="1 2" key="1">
    <citation type="journal article" date="2023" name="IMA Fungus">
        <title>Comparative genomic study of the Penicillium genus elucidates a diverse pangenome and 15 lateral gene transfer events.</title>
        <authorList>
            <person name="Petersen C."/>
            <person name="Sorensen T."/>
            <person name="Nielsen M.R."/>
            <person name="Sondergaard T.E."/>
            <person name="Sorensen J.L."/>
            <person name="Fitzpatrick D.A."/>
            <person name="Frisvad J.C."/>
            <person name="Nielsen K.L."/>
        </authorList>
    </citation>
    <scope>NUCLEOTIDE SEQUENCE [LARGE SCALE GENOMIC DNA]</scope>
    <source>
        <strain evidence="1 2">IBT 29057</strain>
    </source>
</reference>